<keyword evidence="2 4" id="KW-0238">DNA-binding</keyword>
<feature type="domain" description="HTH tetR-type" evidence="5">
    <location>
        <begin position="18"/>
        <end position="78"/>
    </location>
</feature>
<dbReference type="InterPro" id="IPR050109">
    <property type="entry name" value="HTH-type_TetR-like_transc_reg"/>
</dbReference>
<dbReference type="RefSeq" id="WP_212530645.1">
    <property type="nucleotide sequence ID" value="NZ_JAGSOG010000128.1"/>
</dbReference>
<proteinExistence type="predicted"/>
<reference evidence="6" key="1">
    <citation type="submission" date="2021-04" db="EMBL/GenBank/DDBJ databases">
        <title>Genome based classification of Actinospica acidithermotolerans sp. nov., an actinobacterium isolated from an Indonesian hot spring.</title>
        <authorList>
            <person name="Kusuma A.B."/>
            <person name="Putra K.E."/>
            <person name="Nafisah S."/>
            <person name="Loh J."/>
            <person name="Nouioui I."/>
            <person name="Goodfellow M."/>
        </authorList>
    </citation>
    <scope>NUCLEOTIDE SEQUENCE</scope>
    <source>
        <strain evidence="6">CSCA 57</strain>
    </source>
</reference>
<dbReference type="InterPro" id="IPR001647">
    <property type="entry name" value="HTH_TetR"/>
</dbReference>
<name>A0A941EQM0_9ACTN</name>
<dbReference type="SUPFAM" id="SSF48498">
    <property type="entry name" value="Tetracyclin repressor-like, C-terminal domain"/>
    <property type="match status" value="1"/>
</dbReference>
<dbReference type="SUPFAM" id="SSF46689">
    <property type="entry name" value="Homeodomain-like"/>
    <property type="match status" value="1"/>
</dbReference>
<dbReference type="PANTHER" id="PTHR30055">
    <property type="entry name" value="HTH-TYPE TRANSCRIPTIONAL REGULATOR RUTR"/>
    <property type="match status" value="1"/>
</dbReference>
<dbReference type="Proteomes" id="UP000675781">
    <property type="component" value="Unassembled WGS sequence"/>
</dbReference>
<dbReference type="Pfam" id="PF00440">
    <property type="entry name" value="TetR_N"/>
    <property type="match status" value="1"/>
</dbReference>
<dbReference type="AlphaFoldDB" id="A0A941EQM0"/>
<accession>A0A941EQM0</accession>
<dbReference type="PROSITE" id="PS50977">
    <property type="entry name" value="HTH_TETR_2"/>
    <property type="match status" value="1"/>
</dbReference>
<feature type="DNA-binding region" description="H-T-H motif" evidence="4">
    <location>
        <begin position="41"/>
        <end position="60"/>
    </location>
</feature>
<dbReference type="InterPro" id="IPR004111">
    <property type="entry name" value="Repressor_TetR_C"/>
</dbReference>
<evidence type="ECO:0000313" key="6">
    <source>
        <dbReference type="EMBL" id="MBR7836162.1"/>
    </source>
</evidence>
<evidence type="ECO:0000256" key="1">
    <source>
        <dbReference type="ARBA" id="ARBA00023015"/>
    </source>
</evidence>
<dbReference type="PANTHER" id="PTHR30055:SF151">
    <property type="entry name" value="TRANSCRIPTIONAL REGULATORY PROTEIN"/>
    <property type="match status" value="1"/>
</dbReference>
<dbReference type="GO" id="GO:0003700">
    <property type="term" value="F:DNA-binding transcription factor activity"/>
    <property type="evidence" value="ECO:0007669"/>
    <property type="project" value="TreeGrafter"/>
</dbReference>
<dbReference type="EMBL" id="JAGSOG010000128">
    <property type="protein sequence ID" value="MBR7836162.1"/>
    <property type="molecule type" value="Genomic_DNA"/>
</dbReference>
<evidence type="ECO:0000259" key="5">
    <source>
        <dbReference type="PROSITE" id="PS50977"/>
    </source>
</evidence>
<evidence type="ECO:0000256" key="4">
    <source>
        <dbReference type="PROSITE-ProRule" id="PRU00335"/>
    </source>
</evidence>
<keyword evidence="1" id="KW-0805">Transcription regulation</keyword>
<dbReference type="InterPro" id="IPR036271">
    <property type="entry name" value="Tet_transcr_reg_TetR-rel_C_sf"/>
</dbReference>
<evidence type="ECO:0000313" key="7">
    <source>
        <dbReference type="Proteomes" id="UP000675781"/>
    </source>
</evidence>
<dbReference type="Pfam" id="PF02909">
    <property type="entry name" value="TetR_C_1"/>
    <property type="match status" value="1"/>
</dbReference>
<dbReference type="InterPro" id="IPR009057">
    <property type="entry name" value="Homeodomain-like_sf"/>
</dbReference>
<comment type="caution">
    <text evidence="6">The sequence shown here is derived from an EMBL/GenBank/DDBJ whole genome shotgun (WGS) entry which is preliminary data.</text>
</comment>
<sequence length="225" mass="24684">MNTTPHPRSTRDRPAKPPLSRDAVVDAALALLKSEGLDAVTMRRVAAALDTGPASLYVYVAGREGLLQAIQDRIIATIELEEPDRLRWRGQLHTLLDRMYRALVAHPGIAATTMTEPPSMDATLHLLENILGLLLAGGLEPQDAAWAADIFALLVSYAAMEADARRTNPREQADELYQRFTSLSPETFPLVTAYATQLVAGDSEERFHVAIDMVVDGMIARATRR</sequence>
<keyword evidence="7" id="KW-1185">Reference proteome</keyword>
<keyword evidence="3" id="KW-0804">Transcription</keyword>
<protein>
    <submittedName>
        <fullName evidence="6">TetR/AcrR family transcriptional regulator C-terminal domain-containing protein</fullName>
    </submittedName>
</protein>
<dbReference type="Gene3D" id="1.10.357.10">
    <property type="entry name" value="Tetracycline Repressor, domain 2"/>
    <property type="match status" value="1"/>
</dbReference>
<dbReference type="GO" id="GO:0000976">
    <property type="term" value="F:transcription cis-regulatory region binding"/>
    <property type="evidence" value="ECO:0007669"/>
    <property type="project" value="TreeGrafter"/>
</dbReference>
<gene>
    <name evidence="6" type="ORF">KDL01_22990</name>
</gene>
<evidence type="ECO:0000256" key="2">
    <source>
        <dbReference type="ARBA" id="ARBA00023125"/>
    </source>
</evidence>
<organism evidence="6 7">
    <name type="scientific">Actinospica durhamensis</name>
    <dbReference type="NCBI Taxonomy" id="1508375"/>
    <lineage>
        <taxon>Bacteria</taxon>
        <taxon>Bacillati</taxon>
        <taxon>Actinomycetota</taxon>
        <taxon>Actinomycetes</taxon>
        <taxon>Catenulisporales</taxon>
        <taxon>Actinospicaceae</taxon>
        <taxon>Actinospica</taxon>
    </lineage>
</organism>
<dbReference type="GO" id="GO:0045892">
    <property type="term" value="P:negative regulation of DNA-templated transcription"/>
    <property type="evidence" value="ECO:0007669"/>
    <property type="project" value="InterPro"/>
</dbReference>
<evidence type="ECO:0000256" key="3">
    <source>
        <dbReference type="ARBA" id="ARBA00023163"/>
    </source>
</evidence>